<keyword evidence="3" id="KW-0443">Lipid metabolism</keyword>
<comment type="caution">
    <text evidence="5">The sequence shown here is derived from an EMBL/GenBank/DDBJ whole genome shotgun (WGS) entry which is preliminary data.</text>
</comment>
<evidence type="ECO:0000313" key="5">
    <source>
        <dbReference type="EMBL" id="KAF6165992.1"/>
    </source>
</evidence>
<dbReference type="PANTHER" id="PTHR46020">
    <property type="entry name" value="OSJNBB0059K02.9 PROTEIN"/>
    <property type="match status" value="1"/>
</dbReference>
<dbReference type="PANTHER" id="PTHR46020:SF4">
    <property type="entry name" value="OS04G0650200 PROTEIN"/>
    <property type="match status" value="1"/>
</dbReference>
<comment type="similarity">
    <text evidence="1">Belongs to the 'GDSL' lipolytic enzyme family.</text>
</comment>
<dbReference type="InterPro" id="IPR036514">
    <property type="entry name" value="SGNH_hydro_sf"/>
</dbReference>
<dbReference type="OrthoDB" id="1600564at2759"/>
<name>A0A7J7NG78_9MAGN</name>
<feature type="chain" id="PRO_5029470032" description="GDSL esterase/lipase" evidence="4">
    <location>
        <begin position="24"/>
        <end position="354"/>
    </location>
</feature>
<dbReference type="CDD" id="cd01837">
    <property type="entry name" value="SGNH_plant_lipase_like"/>
    <property type="match status" value="1"/>
</dbReference>
<dbReference type="GO" id="GO:0016788">
    <property type="term" value="F:hydrolase activity, acting on ester bonds"/>
    <property type="evidence" value="ECO:0007669"/>
    <property type="project" value="InterPro"/>
</dbReference>
<evidence type="ECO:0000256" key="1">
    <source>
        <dbReference type="ARBA" id="ARBA00008668"/>
    </source>
</evidence>
<accession>A0A7J7NG78</accession>
<evidence type="ECO:0000256" key="4">
    <source>
        <dbReference type="SAM" id="SignalP"/>
    </source>
</evidence>
<gene>
    <name evidence="5" type="ORF">GIB67_012889</name>
</gene>
<keyword evidence="6" id="KW-1185">Reference proteome</keyword>
<dbReference type="Pfam" id="PF00657">
    <property type="entry name" value="Lipase_GDSL"/>
    <property type="match status" value="1"/>
</dbReference>
<feature type="signal peptide" evidence="4">
    <location>
        <begin position="1"/>
        <end position="23"/>
    </location>
</feature>
<evidence type="ECO:0000256" key="3">
    <source>
        <dbReference type="ARBA" id="ARBA00023098"/>
    </source>
</evidence>
<dbReference type="EMBL" id="JACGCM010000816">
    <property type="protein sequence ID" value="KAF6165992.1"/>
    <property type="molecule type" value="Genomic_DNA"/>
</dbReference>
<dbReference type="Gene3D" id="3.40.50.1110">
    <property type="entry name" value="SGNH hydrolase"/>
    <property type="match status" value="1"/>
</dbReference>
<evidence type="ECO:0000256" key="2">
    <source>
        <dbReference type="ARBA" id="ARBA00022801"/>
    </source>
</evidence>
<proteinExistence type="inferred from homology"/>
<dbReference type="AlphaFoldDB" id="A0A7J7NG78"/>
<dbReference type="InterPro" id="IPR035669">
    <property type="entry name" value="SGNH_plant_lipase-like"/>
</dbReference>
<sequence>MEKPQTLLLFLVFLTIGASTVTASSLEHRHHVGGVLSKTKLFVFGDSYADTGNNVKSSASSWKVPYGISFPGRPSGRWSNGRVFTDYFASFLGIRSPIPYKWRKIGSKLIPFGMNFAYGGTGVFNTLVPEHNMTAQIDLFQQVISTGVYTKQDLKSSIVLASVAGNDYTTYNARNGSAKDLPAFITSVVGQLTLNLKRIYGLGVGKIAIAAIEPMGCLPELTALSSYTKCNETANAASNFHNVLLKQAVAKLNNDTKGSPFVFLDVYSAFMTVFNSEKQGKPKFKNVLKPCCLGTSSGYSCGSVDEIGAKKYTVCKNPGSAFFWDSVHPSQHGWRSVYSVLRPSLHKIFHNMKK</sequence>
<dbReference type="InterPro" id="IPR001087">
    <property type="entry name" value="GDSL"/>
</dbReference>
<dbReference type="Proteomes" id="UP000541444">
    <property type="component" value="Unassembled WGS sequence"/>
</dbReference>
<keyword evidence="4" id="KW-0732">Signal</keyword>
<keyword evidence="2" id="KW-0378">Hydrolase</keyword>
<evidence type="ECO:0008006" key="7">
    <source>
        <dbReference type="Google" id="ProtNLM"/>
    </source>
</evidence>
<protein>
    <recommendedName>
        <fullName evidence="7">GDSL esterase/lipase</fullName>
    </recommendedName>
</protein>
<dbReference type="SUPFAM" id="SSF52266">
    <property type="entry name" value="SGNH hydrolase"/>
    <property type="match status" value="1"/>
</dbReference>
<organism evidence="5 6">
    <name type="scientific">Kingdonia uniflora</name>
    <dbReference type="NCBI Taxonomy" id="39325"/>
    <lineage>
        <taxon>Eukaryota</taxon>
        <taxon>Viridiplantae</taxon>
        <taxon>Streptophyta</taxon>
        <taxon>Embryophyta</taxon>
        <taxon>Tracheophyta</taxon>
        <taxon>Spermatophyta</taxon>
        <taxon>Magnoliopsida</taxon>
        <taxon>Ranunculales</taxon>
        <taxon>Circaeasteraceae</taxon>
        <taxon>Kingdonia</taxon>
    </lineage>
</organism>
<reference evidence="5 6" key="1">
    <citation type="journal article" date="2020" name="IScience">
        <title>Genome Sequencing of the Endangered Kingdonia uniflora (Circaeasteraceae, Ranunculales) Reveals Potential Mechanisms of Evolutionary Specialization.</title>
        <authorList>
            <person name="Sun Y."/>
            <person name="Deng T."/>
            <person name="Zhang A."/>
            <person name="Moore M.J."/>
            <person name="Landis J.B."/>
            <person name="Lin N."/>
            <person name="Zhang H."/>
            <person name="Zhang X."/>
            <person name="Huang J."/>
            <person name="Zhang X."/>
            <person name="Sun H."/>
            <person name="Wang H."/>
        </authorList>
    </citation>
    <scope>NUCLEOTIDE SEQUENCE [LARGE SCALE GENOMIC DNA]</scope>
    <source>
        <strain evidence="5">TB1705</strain>
        <tissue evidence="5">Leaf</tissue>
    </source>
</reference>
<evidence type="ECO:0000313" key="6">
    <source>
        <dbReference type="Proteomes" id="UP000541444"/>
    </source>
</evidence>
<dbReference type="GO" id="GO:0006629">
    <property type="term" value="P:lipid metabolic process"/>
    <property type="evidence" value="ECO:0007669"/>
    <property type="project" value="UniProtKB-KW"/>
</dbReference>